<dbReference type="PANTHER" id="PTHR34044">
    <property type="entry name" value="NUCLEAR PROTEIN"/>
    <property type="match status" value="1"/>
</dbReference>
<protein>
    <recommendedName>
        <fullName evidence="3">Nuclear protein</fullName>
    </recommendedName>
</protein>
<dbReference type="EMBL" id="JAAIUW010000009">
    <property type="protein sequence ID" value="KAF7814572.1"/>
    <property type="molecule type" value="Genomic_DNA"/>
</dbReference>
<reference evidence="1" key="1">
    <citation type="submission" date="2020-09" db="EMBL/GenBank/DDBJ databases">
        <title>Genome-Enabled Discovery of Anthraquinone Biosynthesis in Senna tora.</title>
        <authorList>
            <person name="Kang S.-H."/>
            <person name="Pandey R.P."/>
            <person name="Lee C.-M."/>
            <person name="Sim J.-S."/>
            <person name="Jeong J.-T."/>
            <person name="Choi B.-S."/>
            <person name="Jung M."/>
            <person name="Ginzburg D."/>
            <person name="Zhao K."/>
            <person name="Won S.Y."/>
            <person name="Oh T.-J."/>
            <person name="Yu Y."/>
            <person name="Kim N.-H."/>
            <person name="Lee O.R."/>
            <person name="Lee T.-H."/>
            <person name="Bashyal P."/>
            <person name="Kim T.-S."/>
            <person name="Lee W.-H."/>
            <person name="Kawkins C."/>
            <person name="Kim C.-K."/>
            <person name="Kim J.S."/>
            <person name="Ahn B.O."/>
            <person name="Rhee S.Y."/>
            <person name="Sohng J.K."/>
        </authorList>
    </citation>
    <scope>NUCLEOTIDE SEQUENCE</scope>
    <source>
        <tissue evidence="1">Leaf</tissue>
    </source>
</reference>
<sequence length="271" mass="29684">MATSFTTTTTKVAPAVIVGGGRVGKALLEMGSGEDFLVKRGDSVPLQFAGPILVCTRNDDLDAVLQATPRSRWSDLVFFQNGMLEPWLESKGLSDADQVLAYFAVSKLGEAPIDGKTDSNPEGLTASHGKWASVVADRLHAGGLSCKVLEKEAFQRQMLEKLIWICSFMLVGKRHGGVSVGAVEKEFRSDVSILIVELALAAEREKGLMFEEGVVERLCAYARSVAHFPTAVKEFKWRNGWFYSISEKALAQGKPDPCPLHTQWLKELKII</sequence>
<dbReference type="AlphaFoldDB" id="A0A834T3Q7"/>
<gene>
    <name evidence="1" type="ORF">G2W53_028541</name>
</gene>
<accession>A0A834T3Q7</accession>
<evidence type="ECO:0000313" key="1">
    <source>
        <dbReference type="EMBL" id="KAF7814572.1"/>
    </source>
</evidence>
<keyword evidence="2" id="KW-1185">Reference proteome</keyword>
<proteinExistence type="predicted"/>
<dbReference type="OrthoDB" id="38730at2759"/>
<dbReference type="PANTHER" id="PTHR34044:SF1">
    <property type="entry name" value="NUCLEAR PROTEIN"/>
    <property type="match status" value="1"/>
</dbReference>
<name>A0A834T3Q7_9FABA</name>
<organism evidence="1 2">
    <name type="scientific">Senna tora</name>
    <dbReference type="NCBI Taxonomy" id="362788"/>
    <lineage>
        <taxon>Eukaryota</taxon>
        <taxon>Viridiplantae</taxon>
        <taxon>Streptophyta</taxon>
        <taxon>Embryophyta</taxon>
        <taxon>Tracheophyta</taxon>
        <taxon>Spermatophyta</taxon>
        <taxon>Magnoliopsida</taxon>
        <taxon>eudicotyledons</taxon>
        <taxon>Gunneridae</taxon>
        <taxon>Pentapetalae</taxon>
        <taxon>rosids</taxon>
        <taxon>fabids</taxon>
        <taxon>Fabales</taxon>
        <taxon>Fabaceae</taxon>
        <taxon>Caesalpinioideae</taxon>
        <taxon>Cassia clade</taxon>
        <taxon>Senna</taxon>
    </lineage>
</organism>
<evidence type="ECO:0000313" key="2">
    <source>
        <dbReference type="Proteomes" id="UP000634136"/>
    </source>
</evidence>
<comment type="caution">
    <text evidence="1">The sequence shown here is derived from an EMBL/GenBank/DDBJ whole genome shotgun (WGS) entry which is preliminary data.</text>
</comment>
<dbReference type="Proteomes" id="UP000634136">
    <property type="component" value="Unassembled WGS sequence"/>
</dbReference>
<evidence type="ECO:0008006" key="3">
    <source>
        <dbReference type="Google" id="ProtNLM"/>
    </source>
</evidence>